<protein>
    <recommendedName>
        <fullName evidence="2">Structural maintenance of chromosomes protein 5</fullName>
    </recommendedName>
</protein>
<evidence type="ECO:0000256" key="5">
    <source>
        <dbReference type="SAM" id="Coils"/>
    </source>
</evidence>
<keyword evidence="8" id="KW-1185">Reference proteome</keyword>
<feature type="domain" description="C2H2-type" evidence="6">
    <location>
        <begin position="58"/>
        <end position="86"/>
    </location>
</feature>
<evidence type="ECO:0000256" key="1">
    <source>
        <dbReference type="ARBA" id="ARBA00010171"/>
    </source>
</evidence>
<evidence type="ECO:0000256" key="3">
    <source>
        <dbReference type="ARBA" id="ARBA00023054"/>
    </source>
</evidence>
<sequence length="1313" mass="151614">MDATRNTVMNVCPVCDVDKGKKIQRHLAEVHGYSQEQIAEFKTEKKNRKIAASGKKVYSCEYCDAGFNSTSGLTRHRTTKHADEYSPPTILCPICRETVRSHRELAEHAHQQHAEDSDEFVVETVAFQNVQDYQSWKLASEEAGVISRFVTRTKITEQAKVTYLRCHCSYHCPASRPEKTKKSVMHCTAYMNVTERIDGVTVEHCLTHLGHEARPSQLRLDESAKKQPHAMDVQSSGPAFPDGSITKITYHNFLTYDDVVCIPGPHLNVIIGTNGAGKSTVICGICLAVGGSPKVLGRSERMGDYIKHRRDEGFVEVHIADSRKGEQSIKVLLQRPSSCTYFINGTRTTQRAVRDFVASYNIQIDNPCTFLAQDKVKSFSEQSSVELLMNTERAGNPALLETHENLIKKKKHESVFIQDARLIQQRLHCIEGEIEALLPRVENYKKKESLRTKIKVLQKKKAVLDFKESEGHFSIEEAAMDELQAKVKEQEKQVQQLKKKAEKETTLEEEYHKMHADIERQMRIKRDDLCTMRNINLYDEKVALFLVFVSNLRYFYVRDASERFKRLKTQSDNWEKEMDQMKRQVDRIRENVADARKELEGYEEFRREAVEKTQKYAEEDENLCRLEDEVTFEEKRLSDEINRLRDREKRISQAMEGRLRILEGMRCNMADEAWRWYEQNREKFRYPVYVPILHTTVPNTESAMLLENLIAIRDFPMFIFGCKADEAILTDQRHKWKLNSTVVPSEQVDISSLRTVLSPEMKKFGFNRFAVDLFTAPDVVKQYLCNVARLHQVPIGSSKTNDAYEAIKTAFVNTPFRLYLTDRYRVQFTVSKYGSHEIIGQQSELRMPARIFVAHSSNFDESKKLDAEKQDLRSKEKELYNRRTQLKEVRATLQKEKEALKCDQLEWRNRRDNLVNLERSLSSRESKLESLSAGRPDIEHARAALNEAKTNASREVHKMVLKMLTKMGQLRAIYVDDSLLRIALQGLRETLSKAESQLHDAQQKLQDNLALLEGRATRFREVMRELARAKEVLQEQCGISTIDPDKITQEEGNILEQLEKLFVQKKIPDDKEAVSRLLEEEKVKLDIASVDGSKDDVDRFESLSVEKVNLLERKQQQESTRESWKTTLIKEITNWKEPVEELIRNINVNYSKFFALLGCAGEVYLDIPEDPLNVSEYGIMIMVSFRAGERLRRLDHQVQSGGERSVSTMLYLLALQELCPVPFRCVDEINQGMDPVNERKVFDIMVDTLSGEGNLAKTQYFLLTPKLLHGLRFNRKVTVQIVHNGATLSENCRNWDPKHFLSIMQSRSNTCSR</sequence>
<comment type="similarity">
    <text evidence="1">Belongs to the SMC family. SMC5 subfamily.</text>
</comment>
<dbReference type="PANTHER" id="PTHR45916:SF1">
    <property type="entry name" value="STRUCTURAL MAINTENANCE OF CHROMOSOMES PROTEIN 5"/>
    <property type="match status" value="1"/>
</dbReference>
<dbReference type="Gene3D" id="3.40.50.300">
    <property type="entry name" value="P-loop containing nucleotide triphosphate hydrolases"/>
    <property type="match status" value="2"/>
</dbReference>
<dbReference type="PANTHER" id="PTHR45916">
    <property type="entry name" value="STRUCTURAL MAINTENANCE OF CHROMOSOMES PROTEIN 5"/>
    <property type="match status" value="1"/>
</dbReference>
<dbReference type="Gene3D" id="3.30.160.60">
    <property type="entry name" value="Classic Zinc Finger"/>
    <property type="match status" value="1"/>
</dbReference>
<dbReference type="InterPro" id="IPR003395">
    <property type="entry name" value="RecF/RecN/SMC_N"/>
</dbReference>
<keyword evidence="4" id="KW-0479">Metal-binding</keyword>
<proteinExistence type="inferred from homology"/>
<dbReference type="PROSITE" id="PS00028">
    <property type="entry name" value="ZINC_FINGER_C2H2_1"/>
    <property type="match status" value="2"/>
</dbReference>
<evidence type="ECO:0000256" key="2">
    <source>
        <dbReference type="ARBA" id="ARBA00018687"/>
    </source>
</evidence>
<keyword evidence="3 5" id="KW-0175">Coiled coil</keyword>
<reference evidence="7 8" key="1">
    <citation type="submission" date="2023-08" db="EMBL/GenBank/DDBJ databases">
        <title>A Necator americanus chromosomal reference genome.</title>
        <authorList>
            <person name="Ilik V."/>
            <person name="Petrzelkova K.J."/>
            <person name="Pardy F."/>
            <person name="Fuh T."/>
            <person name="Niatou-Singa F.S."/>
            <person name="Gouil Q."/>
            <person name="Baker L."/>
            <person name="Ritchie M.E."/>
            <person name="Jex A.R."/>
            <person name="Gazzola D."/>
            <person name="Li H."/>
            <person name="Toshio Fujiwara R."/>
            <person name="Zhan B."/>
            <person name="Aroian R.V."/>
            <person name="Pafco B."/>
            <person name="Schwarz E.M."/>
        </authorList>
    </citation>
    <scope>NUCLEOTIDE SEQUENCE [LARGE SCALE GENOMIC DNA]</scope>
    <source>
        <strain evidence="7 8">Aroian</strain>
        <tissue evidence="7">Whole animal</tissue>
    </source>
</reference>
<feature type="coiled-coil region" evidence="5">
    <location>
        <begin position="473"/>
        <end position="507"/>
    </location>
</feature>
<dbReference type="Proteomes" id="UP001303046">
    <property type="component" value="Unassembled WGS sequence"/>
</dbReference>
<evidence type="ECO:0000259" key="6">
    <source>
        <dbReference type="PROSITE" id="PS50157"/>
    </source>
</evidence>
<evidence type="ECO:0000313" key="8">
    <source>
        <dbReference type="Proteomes" id="UP001303046"/>
    </source>
</evidence>
<accession>A0ABR1CG54</accession>
<evidence type="ECO:0000313" key="7">
    <source>
        <dbReference type="EMBL" id="KAK6737159.1"/>
    </source>
</evidence>
<evidence type="ECO:0000256" key="4">
    <source>
        <dbReference type="PROSITE-ProRule" id="PRU00042"/>
    </source>
</evidence>
<feature type="coiled-coil region" evidence="5">
    <location>
        <begin position="557"/>
        <end position="654"/>
    </location>
</feature>
<dbReference type="SMART" id="SM00355">
    <property type="entry name" value="ZnF_C2H2"/>
    <property type="match status" value="3"/>
</dbReference>
<dbReference type="SUPFAM" id="SSF57667">
    <property type="entry name" value="beta-beta-alpha zinc fingers"/>
    <property type="match status" value="1"/>
</dbReference>
<dbReference type="PROSITE" id="PS50157">
    <property type="entry name" value="ZINC_FINGER_C2H2_2"/>
    <property type="match status" value="1"/>
</dbReference>
<dbReference type="Pfam" id="PF02463">
    <property type="entry name" value="SMC_N"/>
    <property type="match status" value="1"/>
</dbReference>
<dbReference type="SUPFAM" id="SSF52540">
    <property type="entry name" value="P-loop containing nucleoside triphosphate hydrolases"/>
    <property type="match status" value="1"/>
</dbReference>
<name>A0ABR1CG54_NECAM</name>
<dbReference type="InterPro" id="IPR036236">
    <property type="entry name" value="Znf_C2H2_sf"/>
</dbReference>
<dbReference type="EMBL" id="JAVFWL010000002">
    <property type="protein sequence ID" value="KAK6737159.1"/>
    <property type="molecule type" value="Genomic_DNA"/>
</dbReference>
<dbReference type="InterPro" id="IPR013087">
    <property type="entry name" value="Znf_C2H2_type"/>
</dbReference>
<dbReference type="InterPro" id="IPR027417">
    <property type="entry name" value="P-loop_NTPase"/>
</dbReference>
<gene>
    <name evidence="7" type="primary">Necator_chrII.g7493</name>
    <name evidence="7" type="ORF">RB195_019699</name>
</gene>
<feature type="coiled-coil region" evidence="5">
    <location>
        <begin position="984"/>
        <end position="1036"/>
    </location>
</feature>
<comment type="caution">
    <text evidence="7">The sequence shown here is derived from an EMBL/GenBank/DDBJ whole genome shotgun (WGS) entry which is preliminary data.</text>
</comment>
<feature type="coiled-coil region" evidence="5">
    <location>
        <begin position="862"/>
        <end position="906"/>
    </location>
</feature>
<keyword evidence="4" id="KW-0863">Zinc-finger</keyword>
<keyword evidence="4" id="KW-0862">Zinc</keyword>
<organism evidence="7 8">
    <name type="scientific">Necator americanus</name>
    <name type="common">Human hookworm</name>
    <dbReference type="NCBI Taxonomy" id="51031"/>
    <lineage>
        <taxon>Eukaryota</taxon>
        <taxon>Metazoa</taxon>
        <taxon>Ecdysozoa</taxon>
        <taxon>Nematoda</taxon>
        <taxon>Chromadorea</taxon>
        <taxon>Rhabditida</taxon>
        <taxon>Rhabditina</taxon>
        <taxon>Rhabditomorpha</taxon>
        <taxon>Strongyloidea</taxon>
        <taxon>Ancylostomatidae</taxon>
        <taxon>Bunostominae</taxon>
        <taxon>Necator</taxon>
    </lineage>
</organism>